<name>A0ABX8B4N5_9BACT</name>
<dbReference type="EMBL" id="CP072643">
    <property type="protein sequence ID" value="QUV95418.1"/>
    <property type="molecule type" value="Genomic_DNA"/>
</dbReference>
<protein>
    <submittedName>
        <fullName evidence="1">Uncharacterized protein</fullName>
    </submittedName>
</protein>
<keyword evidence="2" id="KW-1185">Reference proteome</keyword>
<sequence>MSLRTNAELSSLAALPDQSRVWVFTTAAPLTDDLAALVETGLKTFVADWMSHGQRVRGGFALCARRFILVAADETTNDVSGCSIDSMFHAVQAAAGRAGVPLADTADIAYRGPNGVELVDRPTFRQLVREGVIRPDTPVFDGTVRTLGEVRAGGWERPFAESWHAEHFAPAAVGNSMR</sequence>
<accession>A0ABX8B4N5</accession>
<evidence type="ECO:0000313" key="1">
    <source>
        <dbReference type="EMBL" id="QUV95418.1"/>
    </source>
</evidence>
<proteinExistence type="predicted"/>
<organism evidence="1 2">
    <name type="scientific">Chloracidobacterium sp. N</name>
    <dbReference type="NCBI Taxonomy" id="2821540"/>
    <lineage>
        <taxon>Bacteria</taxon>
        <taxon>Pseudomonadati</taxon>
        <taxon>Acidobacteriota</taxon>
        <taxon>Terriglobia</taxon>
        <taxon>Terriglobales</taxon>
        <taxon>Acidobacteriaceae</taxon>
        <taxon>Chloracidobacterium</taxon>
        <taxon>Chloracidobacterium aggregatum</taxon>
    </lineage>
</organism>
<evidence type="ECO:0000313" key="2">
    <source>
        <dbReference type="Proteomes" id="UP000677668"/>
    </source>
</evidence>
<dbReference type="Proteomes" id="UP000677668">
    <property type="component" value="Chromosome 2"/>
</dbReference>
<reference evidence="1 2" key="1">
    <citation type="submission" date="2021-03" db="EMBL/GenBank/DDBJ databases">
        <title>Genomic and phenotypic characterization of Chloracidobacterium isolates provides evidence for multiple species.</title>
        <authorList>
            <person name="Saini M.K."/>
            <person name="Costas A.M.G."/>
            <person name="Tank M."/>
            <person name="Bryant D.A."/>
        </authorList>
    </citation>
    <scope>NUCLEOTIDE SEQUENCE [LARGE SCALE GENOMIC DNA]</scope>
    <source>
        <strain evidence="1 2">N</strain>
    </source>
</reference>
<dbReference type="RefSeq" id="WP_211423641.1">
    <property type="nucleotide sequence ID" value="NZ_CP072643.1"/>
</dbReference>
<gene>
    <name evidence="1" type="ORF">J8C05_11250</name>
</gene>